<evidence type="ECO:0000313" key="7">
    <source>
        <dbReference type="Proteomes" id="UP000216857"/>
    </source>
</evidence>
<dbReference type="Proteomes" id="UP000216857">
    <property type="component" value="Unassembled WGS sequence"/>
</dbReference>
<gene>
    <name evidence="5" type="primary">ubiC</name>
    <name evidence="6" type="ORF">CAL26_15665</name>
</gene>
<keyword evidence="2 5" id="KW-0831">Ubiquinone biosynthesis</keyword>
<dbReference type="GO" id="GO:0006744">
    <property type="term" value="P:ubiquinone biosynthetic process"/>
    <property type="evidence" value="ECO:0007669"/>
    <property type="project" value="UniProtKB-UniRule"/>
</dbReference>
<protein>
    <recommendedName>
        <fullName evidence="5">Probable chorismate pyruvate-lyase</fullName>
        <shortName evidence="5">CL</shortName>
        <shortName evidence="5">CPL</shortName>
        <ecNumber evidence="5">4.1.3.40</ecNumber>
    </recommendedName>
</protein>
<comment type="catalytic activity">
    <reaction evidence="5">
        <text>chorismate = 4-hydroxybenzoate + pyruvate</text>
        <dbReference type="Rhea" id="RHEA:16505"/>
        <dbReference type="ChEBI" id="CHEBI:15361"/>
        <dbReference type="ChEBI" id="CHEBI:17879"/>
        <dbReference type="ChEBI" id="CHEBI:29748"/>
        <dbReference type="EC" id="4.1.3.40"/>
    </reaction>
</comment>
<dbReference type="PANTHER" id="PTHR38683">
    <property type="entry name" value="CHORISMATE PYRUVATE-LYASE"/>
    <property type="match status" value="1"/>
</dbReference>
<feature type="binding site" evidence="5">
    <location>
        <position position="74"/>
    </location>
    <ligand>
        <name>substrate</name>
    </ligand>
</feature>
<dbReference type="EC" id="4.1.3.40" evidence="5"/>
<dbReference type="HAMAP" id="MF_01632">
    <property type="entry name" value="UbiC"/>
    <property type="match status" value="1"/>
</dbReference>
<comment type="pathway">
    <text evidence="5">Cofactor biosynthesis; ubiquinone biosynthesis.</text>
</comment>
<dbReference type="SUPFAM" id="SSF64288">
    <property type="entry name" value="Chorismate lyase-like"/>
    <property type="match status" value="1"/>
</dbReference>
<evidence type="ECO:0000256" key="5">
    <source>
        <dbReference type="HAMAP-Rule" id="MF_01632"/>
    </source>
</evidence>
<organism evidence="6 7">
    <name type="scientific">Bordetella genomosp. 9</name>
    <dbReference type="NCBI Taxonomy" id="1416803"/>
    <lineage>
        <taxon>Bacteria</taxon>
        <taxon>Pseudomonadati</taxon>
        <taxon>Pseudomonadota</taxon>
        <taxon>Betaproteobacteria</taxon>
        <taxon>Burkholderiales</taxon>
        <taxon>Alcaligenaceae</taxon>
        <taxon>Bordetella</taxon>
    </lineage>
</organism>
<dbReference type="AlphaFoldDB" id="A0A261R377"/>
<dbReference type="Gene3D" id="3.40.1410.10">
    <property type="entry name" value="Chorismate lyase-like"/>
    <property type="match status" value="1"/>
</dbReference>
<comment type="subcellular location">
    <subcellularLocation>
        <location evidence="5">Cytoplasm</location>
    </subcellularLocation>
</comment>
<dbReference type="UniPathway" id="UPA00232"/>
<keyword evidence="7" id="KW-1185">Reference proteome</keyword>
<dbReference type="GO" id="GO:0005829">
    <property type="term" value="C:cytosol"/>
    <property type="evidence" value="ECO:0007669"/>
    <property type="project" value="TreeGrafter"/>
</dbReference>
<dbReference type="OrthoDB" id="8606430at2"/>
<keyword evidence="3 5" id="KW-0456">Lyase</keyword>
<keyword evidence="4 5" id="KW-0670">Pyruvate</keyword>
<dbReference type="EMBL" id="NEVJ01000003">
    <property type="protein sequence ID" value="OZI19092.1"/>
    <property type="molecule type" value="Genomic_DNA"/>
</dbReference>
<proteinExistence type="inferred from homology"/>
<name>A0A261R377_9BORD</name>
<comment type="function">
    <text evidence="5">Removes the pyruvyl group from chorismate, with concomitant aromatization of the ring, to provide 4-hydroxybenzoate (4HB) for the ubiquinone pathway.</text>
</comment>
<feature type="binding site" evidence="5">
    <location>
        <position position="112"/>
    </location>
    <ligand>
        <name>substrate</name>
    </ligand>
</feature>
<dbReference type="InterPro" id="IPR028978">
    <property type="entry name" value="Chorismate_lyase_/UTRA_dom_sf"/>
</dbReference>
<dbReference type="RefSeq" id="WP_094847769.1">
    <property type="nucleotide sequence ID" value="NZ_NEVJ01000003.1"/>
</dbReference>
<evidence type="ECO:0000256" key="2">
    <source>
        <dbReference type="ARBA" id="ARBA00022688"/>
    </source>
</evidence>
<comment type="caution">
    <text evidence="6">The sequence shown here is derived from an EMBL/GenBank/DDBJ whole genome shotgun (WGS) entry which is preliminary data.</text>
</comment>
<evidence type="ECO:0000313" key="6">
    <source>
        <dbReference type="EMBL" id="OZI19092.1"/>
    </source>
</evidence>
<comment type="similarity">
    <text evidence="5">Belongs to the UbiC family.</text>
</comment>
<keyword evidence="1 5" id="KW-0963">Cytoplasm</keyword>
<dbReference type="PANTHER" id="PTHR38683:SF1">
    <property type="entry name" value="CHORISMATE PYRUVATE-LYASE"/>
    <property type="match status" value="1"/>
</dbReference>
<accession>A0A261R377</accession>
<dbReference type="GO" id="GO:0042866">
    <property type="term" value="P:pyruvate biosynthetic process"/>
    <property type="evidence" value="ECO:0007669"/>
    <property type="project" value="UniProtKB-UniRule"/>
</dbReference>
<feature type="binding site" evidence="5">
    <location>
        <position position="208"/>
    </location>
    <ligand>
        <name>substrate</name>
    </ligand>
</feature>
<evidence type="ECO:0000256" key="4">
    <source>
        <dbReference type="ARBA" id="ARBA00023317"/>
    </source>
</evidence>
<sequence>MKIPHPRSRGWTPHPLPACTPTQKFWLFRPGALTAGLRQLGEFRLRVLAEYAQAAPADEARAMRLRPGSMVWVREVLMSVDGIDAVAARSLTPLEASRGIWQGMRRLRTRPLADMLYHDRTVRRTAFECRRLAPGVPFYATARAVVAEAADGSADGKVVDIRYWPRGANLNMNANPHGARQAAIDRASRILARRSVFWRHGQPLLVAEGFMPGFWDKAGDRRPA</sequence>
<comment type="caution">
    <text evidence="5">Lacks conserved residue(s) required for the propagation of feature annotation.</text>
</comment>
<dbReference type="Pfam" id="PF04345">
    <property type="entry name" value="Chor_lyase"/>
    <property type="match status" value="1"/>
</dbReference>
<reference evidence="6" key="1">
    <citation type="submission" date="2017-05" db="EMBL/GenBank/DDBJ databases">
        <title>Complete and WGS of Bordetella genogroups.</title>
        <authorList>
            <person name="Spilker T."/>
            <person name="Lipuma J."/>
        </authorList>
    </citation>
    <scope>NUCLEOTIDE SEQUENCE</scope>
    <source>
        <strain evidence="6">AU21707</strain>
    </source>
</reference>
<evidence type="ECO:0000256" key="3">
    <source>
        <dbReference type="ARBA" id="ARBA00023239"/>
    </source>
</evidence>
<dbReference type="InterPro" id="IPR007440">
    <property type="entry name" value="Chorismate--pyruvate_lyase"/>
</dbReference>
<evidence type="ECO:0000256" key="1">
    <source>
        <dbReference type="ARBA" id="ARBA00022490"/>
    </source>
</evidence>
<dbReference type="GO" id="GO:0008813">
    <property type="term" value="F:chorismate lyase activity"/>
    <property type="evidence" value="ECO:0007669"/>
    <property type="project" value="UniProtKB-UniRule"/>
</dbReference>